<dbReference type="InterPro" id="IPR036271">
    <property type="entry name" value="Tet_transcr_reg_TetR-rel_C_sf"/>
</dbReference>
<dbReference type="InterPro" id="IPR023772">
    <property type="entry name" value="DNA-bd_HTH_TetR-type_CS"/>
</dbReference>
<proteinExistence type="predicted"/>
<organism evidence="6 8">
    <name type="scientific">Xanthomonas prunicola</name>
    <dbReference type="NCBI Taxonomy" id="2053930"/>
    <lineage>
        <taxon>Bacteria</taxon>
        <taxon>Pseudomonadati</taxon>
        <taxon>Pseudomonadota</taxon>
        <taxon>Gammaproteobacteria</taxon>
        <taxon>Lysobacterales</taxon>
        <taxon>Lysobacteraceae</taxon>
        <taxon>Xanthomonas</taxon>
    </lineage>
</organism>
<dbReference type="Pfam" id="PF14246">
    <property type="entry name" value="TetR_C_7"/>
    <property type="match status" value="1"/>
</dbReference>
<dbReference type="InterPro" id="IPR009057">
    <property type="entry name" value="Homeodomain-like_sf"/>
</dbReference>
<evidence type="ECO:0000256" key="3">
    <source>
        <dbReference type="ARBA" id="ARBA00023163"/>
    </source>
</evidence>
<feature type="domain" description="HTH tetR-type" evidence="5">
    <location>
        <begin position="15"/>
        <end position="75"/>
    </location>
</feature>
<name>A0A2N3RML4_9XANT</name>
<dbReference type="InterPro" id="IPR001647">
    <property type="entry name" value="HTH_TetR"/>
</dbReference>
<dbReference type="GO" id="GO:0003700">
    <property type="term" value="F:DNA-binding transcription factor activity"/>
    <property type="evidence" value="ECO:0007669"/>
    <property type="project" value="TreeGrafter"/>
</dbReference>
<dbReference type="OrthoDB" id="8535430at2"/>
<dbReference type="EMBL" id="PHKV01000001">
    <property type="protein sequence ID" value="PKV13753.1"/>
    <property type="molecule type" value="Genomic_DNA"/>
</dbReference>
<evidence type="ECO:0000313" key="7">
    <source>
        <dbReference type="EMBL" id="PKV18031.1"/>
    </source>
</evidence>
<dbReference type="PROSITE" id="PS01081">
    <property type="entry name" value="HTH_TETR_1"/>
    <property type="match status" value="1"/>
</dbReference>
<evidence type="ECO:0000313" key="8">
    <source>
        <dbReference type="Proteomes" id="UP000233720"/>
    </source>
</evidence>
<dbReference type="InterPro" id="IPR039536">
    <property type="entry name" value="TetR_C_Proteobacteria"/>
</dbReference>
<dbReference type="Gene3D" id="1.10.357.10">
    <property type="entry name" value="Tetracycline Repressor, domain 2"/>
    <property type="match status" value="1"/>
</dbReference>
<keyword evidence="3" id="KW-0804">Transcription</keyword>
<dbReference type="EMBL" id="PHKW01000001">
    <property type="protein sequence ID" value="PKV18031.1"/>
    <property type="molecule type" value="Genomic_DNA"/>
</dbReference>
<dbReference type="Proteomes" id="UP000233748">
    <property type="component" value="Unassembled WGS sequence"/>
</dbReference>
<dbReference type="SUPFAM" id="SSF48498">
    <property type="entry name" value="Tetracyclin repressor-like, C-terminal domain"/>
    <property type="match status" value="1"/>
</dbReference>
<reference evidence="8 9" key="1">
    <citation type="submission" date="2017-11" db="EMBL/GenBank/DDBJ databases">
        <title>Xanthomonas prunicola sp. nov., a novel pathogen that affects nectarine (Prunus persica var. nectarine) trees.</title>
        <authorList>
            <person name="Lopez M."/>
            <person name="Lopez-Soriano P."/>
            <person name="Garita-Cambronero J."/>
            <person name="Beltran C."/>
            <person name="Taghouti G."/>
            <person name="Portier P."/>
            <person name="Cubero J."/>
            <person name="Fischer-Le Saux M."/>
            <person name="Marco-Noales E."/>
        </authorList>
    </citation>
    <scope>NUCLEOTIDE SEQUENCE [LARGE SCALE GENOMIC DNA]</scope>
    <source>
        <strain evidence="6 8">CFBP8353</strain>
        <strain evidence="7 9">CFBP8354</strain>
    </source>
</reference>
<protein>
    <submittedName>
        <fullName evidence="6">TetR family transcriptional regulator</fullName>
    </submittedName>
</protein>
<sequence>MDDDAPSVAHRRAPHDKRGAILAAARALFQQLGFDRTSMDTIAERAMVSKATVYAHFASKEVLFRTTLEALAHASPNRWTALLELQGPLEQRLAAVADAVLRVSASGMRDDAAYRLVRPPLLPSQIRDEMWTLCFERYDSMMRTLLAREVERGALVIDNLPDASVHFFGLMTGRPANAATRDDAPDTQSVQLDAYVSGAVALFLRAYRPDAALAGNDRKREVPSGF</sequence>
<dbReference type="PANTHER" id="PTHR30055:SF146">
    <property type="entry name" value="HTH-TYPE TRANSCRIPTIONAL DUAL REGULATOR CECR"/>
    <property type="match status" value="1"/>
</dbReference>
<evidence type="ECO:0000313" key="6">
    <source>
        <dbReference type="EMBL" id="PKV13753.1"/>
    </source>
</evidence>
<dbReference type="Pfam" id="PF00440">
    <property type="entry name" value="TetR_N"/>
    <property type="match status" value="1"/>
</dbReference>
<evidence type="ECO:0000256" key="4">
    <source>
        <dbReference type="PROSITE-ProRule" id="PRU00335"/>
    </source>
</evidence>
<evidence type="ECO:0000313" key="9">
    <source>
        <dbReference type="Proteomes" id="UP000233748"/>
    </source>
</evidence>
<evidence type="ECO:0000259" key="5">
    <source>
        <dbReference type="PROSITE" id="PS50977"/>
    </source>
</evidence>
<gene>
    <name evidence="6" type="ORF">XpruCFBP8353_01100</name>
    <name evidence="7" type="ORF">XpruCFBP8354_01100</name>
</gene>
<dbReference type="Proteomes" id="UP000233720">
    <property type="component" value="Unassembled WGS sequence"/>
</dbReference>
<evidence type="ECO:0000256" key="1">
    <source>
        <dbReference type="ARBA" id="ARBA00023015"/>
    </source>
</evidence>
<keyword evidence="1" id="KW-0805">Transcription regulation</keyword>
<feature type="DNA-binding region" description="H-T-H motif" evidence="4">
    <location>
        <begin position="38"/>
        <end position="57"/>
    </location>
</feature>
<comment type="caution">
    <text evidence="6">The sequence shown here is derived from an EMBL/GenBank/DDBJ whole genome shotgun (WGS) entry which is preliminary data.</text>
</comment>
<dbReference type="SUPFAM" id="SSF46689">
    <property type="entry name" value="Homeodomain-like"/>
    <property type="match status" value="1"/>
</dbReference>
<accession>A0A2N3RML4</accession>
<dbReference type="RefSeq" id="WP_101361552.1">
    <property type="nucleotide sequence ID" value="NZ_PHKV01000001.1"/>
</dbReference>
<keyword evidence="9" id="KW-1185">Reference proteome</keyword>
<dbReference type="PRINTS" id="PR00455">
    <property type="entry name" value="HTHTETR"/>
</dbReference>
<evidence type="ECO:0000256" key="2">
    <source>
        <dbReference type="ARBA" id="ARBA00023125"/>
    </source>
</evidence>
<dbReference type="PROSITE" id="PS50977">
    <property type="entry name" value="HTH_TETR_2"/>
    <property type="match status" value="1"/>
</dbReference>
<dbReference type="FunFam" id="1.10.10.60:FF:000141">
    <property type="entry name" value="TetR family transcriptional regulator"/>
    <property type="match status" value="1"/>
</dbReference>
<dbReference type="PANTHER" id="PTHR30055">
    <property type="entry name" value="HTH-TYPE TRANSCRIPTIONAL REGULATOR RUTR"/>
    <property type="match status" value="1"/>
</dbReference>
<dbReference type="InterPro" id="IPR050109">
    <property type="entry name" value="HTH-type_TetR-like_transc_reg"/>
</dbReference>
<dbReference type="GO" id="GO:0000976">
    <property type="term" value="F:transcription cis-regulatory region binding"/>
    <property type="evidence" value="ECO:0007669"/>
    <property type="project" value="TreeGrafter"/>
</dbReference>
<keyword evidence="2 4" id="KW-0238">DNA-binding</keyword>
<dbReference type="AlphaFoldDB" id="A0A2N3RML4"/>